<dbReference type="AlphaFoldDB" id="A0AA88GTI3"/>
<dbReference type="EMBL" id="PYSW02000009">
    <property type="protein sequence ID" value="KAG2388595.1"/>
    <property type="molecule type" value="Genomic_DNA"/>
</dbReference>
<keyword evidence="4" id="KW-1185">Reference proteome</keyword>
<dbReference type="GeneID" id="68092496"/>
<feature type="domain" description="DUF4116" evidence="2">
    <location>
        <begin position="383"/>
        <end position="428"/>
    </location>
</feature>
<sequence>MFNLFHKAHSNTDNNEQDSENLQTKKQKLRQPALILIHFSNSSSFRDDDDENNSTHLQRLQMLLRKKFSLQQVGKKKWVLNRELKYEKFFPVEFMNDQEFVFHHLKKYRIGLKHASMRLRDDREFVMQIVQHKGSEIFYTTSRKICRDKQVVMAAIKNEVFAALHASRKLKNDRDFVLEAVQLNGEVLANIGRTFHQDREIVLAAVKQNGTVLGRIVQEEWSDGNVTLEKGKLRSDPEIALEAIKQNKKALFDVPNNLHRDLSFMSKALQLIYPDLKNFDYSSKEIMLNIVQDFPFLLKFASDEIKNDRDVVINAICNSVHSLEFASDSCKNDKEIALLAVRLEAIGLCLVSQELKNDYDVVLAAVHRDGNALSYASETLKRNKEILLTAIKTNARAFIYMSKELKSDKEFILQVVRKNGSAIVYLDDATKEDEEIIVEAIKQDPKALRYAPTKFRHDPQFLLRMVKLGCKHFLSYIGSELPKNKEFMIQVVKEIGLYDLASPFVEYPSFVCYDKDIMLEAVKKDGYALIFASKELQNDPELVMEALKCNGYVSEYSDEFYRERMQYCYHDAYLGTKNNSI</sequence>
<accession>A0AA88GTI3</accession>
<comment type="caution">
    <text evidence="3">The sequence shown here is derived from an EMBL/GenBank/DDBJ whole genome shotgun (WGS) entry which is preliminary data.</text>
</comment>
<feature type="domain" description="DUF4116" evidence="2">
    <location>
        <begin position="514"/>
        <end position="559"/>
    </location>
</feature>
<gene>
    <name evidence="3" type="ORF">C9374_000034</name>
</gene>
<feature type="domain" description="DUF4116" evidence="2">
    <location>
        <begin position="333"/>
        <end position="381"/>
    </location>
</feature>
<evidence type="ECO:0000256" key="1">
    <source>
        <dbReference type="SAM" id="MobiDB-lite"/>
    </source>
</evidence>
<evidence type="ECO:0000259" key="2">
    <source>
        <dbReference type="Pfam" id="PF13475"/>
    </source>
</evidence>
<reference evidence="3 4" key="1">
    <citation type="journal article" date="2018" name="BMC Genomics">
        <title>The genome of Naegleria lovaniensis, the basis for a comparative approach to unravel pathogenicity factors of the human pathogenic amoeba N. fowleri.</title>
        <authorList>
            <person name="Liechti N."/>
            <person name="Schurch N."/>
            <person name="Bruggmann R."/>
            <person name="Wittwer M."/>
        </authorList>
    </citation>
    <scope>NUCLEOTIDE SEQUENCE [LARGE SCALE GENOMIC DNA]</scope>
    <source>
        <strain evidence="3 4">ATCC 30569</strain>
    </source>
</reference>
<dbReference type="Proteomes" id="UP000816034">
    <property type="component" value="Unassembled WGS sequence"/>
</dbReference>
<feature type="domain" description="DUF4116" evidence="2">
    <location>
        <begin position="433"/>
        <end position="481"/>
    </location>
</feature>
<feature type="domain" description="DUF4116" evidence="2">
    <location>
        <begin position="173"/>
        <end position="214"/>
    </location>
</feature>
<evidence type="ECO:0000313" key="3">
    <source>
        <dbReference type="EMBL" id="KAG2388595.1"/>
    </source>
</evidence>
<proteinExistence type="predicted"/>
<feature type="domain" description="DUF4116" evidence="2">
    <location>
        <begin position="284"/>
        <end position="329"/>
    </location>
</feature>
<dbReference type="RefSeq" id="XP_044552587.1">
    <property type="nucleotide sequence ID" value="XM_044692923.1"/>
</dbReference>
<feature type="region of interest" description="Disordered" evidence="1">
    <location>
        <begin position="1"/>
        <end position="25"/>
    </location>
</feature>
<dbReference type="InterPro" id="IPR025197">
    <property type="entry name" value="DUF4116"/>
</dbReference>
<feature type="domain" description="DUF4116" evidence="2">
    <location>
        <begin position="97"/>
        <end position="139"/>
    </location>
</feature>
<dbReference type="Pfam" id="PF13475">
    <property type="entry name" value="DUF4116"/>
    <property type="match status" value="7"/>
</dbReference>
<name>A0AA88GTI3_NAELO</name>
<evidence type="ECO:0000313" key="4">
    <source>
        <dbReference type="Proteomes" id="UP000816034"/>
    </source>
</evidence>
<protein>
    <recommendedName>
        <fullName evidence="2">DUF4116 domain-containing protein</fullName>
    </recommendedName>
</protein>
<organism evidence="3 4">
    <name type="scientific">Naegleria lovaniensis</name>
    <name type="common">Amoeba</name>
    <dbReference type="NCBI Taxonomy" id="51637"/>
    <lineage>
        <taxon>Eukaryota</taxon>
        <taxon>Discoba</taxon>
        <taxon>Heterolobosea</taxon>
        <taxon>Tetramitia</taxon>
        <taxon>Eutetramitia</taxon>
        <taxon>Vahlkampfiidae</taxon>
        <taxon>Naegleria</taxon>
    </lineage>
</organism>